<feature type="DNA-binding region" description="OmpR/PhoB-type" evidence="8">
    <location>
        <begin position="1"/>
        <end position="96"/>
    </location>
</feature>
<feature type="transmembrane region" description="Helical" evidence="10">
    <location>
        <begin position="1514"/>
        <end position="1536"/>
    </location>
</feature>
<dbReference type="PROSITE" id="PS51755">
    <property type="entry name" value="OMPR_PHOB"/>
    <property type="match status" value="1"/>
</dbReference>
<dbReference type="Pfam" id="PF13401">
    <property type="entry name" value="AAA_22"/>
    <property type="match status" value="1"/>
</dbReference>
<keyword evidence="5" id="KW-0902">Two-component regulatory system</keyword>
<keyword evidence="7 10" id="KW-0472">Membrane</keyword>
<evidence type="ECO:0000256" key="2">
    <source>
        <dbReference type="ARBA" id="ARBA00005820"/>
    </source>
</evidence>
<dbReference type="EMBL" id="JBHEZX010000006">
    <property type="protein sequence ID" value="MFC1411010.1"/>
    <property type="molecule type" value="Genomic_DNA"/>
</dbReference>
<comment type="subcellular location">
    <subcellularLocation>
        <location evidence="1">Cell membrane</location>
        <topology evidence="1">Multi-pass membrane protein</topology>
    </subcellularLocation>
</comment>
<protein>
    <submittedName>
        <fullName evidence="13">MFS transporter</fullName>
    </submittedName>
</protein>
<feature type="transmembrane region" description="Helical" evidence="10">
    <location>
        <begin position="1242"/>
        <end position="1260"/>
    </location>
</feature>
<dbReference type="Gene3D" id="3.40.50.300">
    <property type="entry name" value="P-loop containing nucleotide triphosphate hydrolases"/>
    <property type="match status" value="1"/>
</dbReference>
<feature type="region of interest" description="Disordered" evidence="9">
    <location>
        <begin position="825"/>
        <end position="980"/>
    </location>
</feature>
<dbReference type="InterPro" id="IPR020846">
    <property type="entry name" value="MFS_dom"/>
</dbReference>
<feature type="transmembrane region" description="Helical" evidence="10">
    <location>
        <begin position="1120"/>
        <end position="1139"/>
    </location>
</feature>
<feature type="transmembrane region" description="Helical" evidence="10">
    <location>
        <begin position="1204"/>
        <end position="1230"/>
    </location>
</feature>
<evidence type="ECO:0000259" key="12">
    <source>
        <dbReference type="PROSITE" id="PS51755"/>
    </source>
</evidence>
<feature type="transmembrane region" description="Helical" evidence="10">
    <location>
        <begin position="1308"/>
        <end position="1330"/>
    </location>
</feature>
<dbReference type="SUPFAM" id="SSF48452">
    <property type="entry name" value="TPR-like"/>
    <property type="match status" value="1"/>
</dbReference>
<dbReference type="PANTHER" id="PTHR47691">
    <property type="entry name" value="REGULATOR-RELATED"/>
    <property type="match status" value="1"/>
</dbReference>
<evidence type="ECO:0000256" key="6">
    <source>
        <dbReference type="ARBA" id="ARBA00023125"/>
    </source>
</evidence>
<dbReference type="SUPFAM" id="SSF103473">
    <property type="entry name" value="MFS general substrate transporter"/>
    <property type="match status" value="1"/>
</dbReference>
<evidence type="ECO:0000256" key="5">
    <source>
        <dbReference type="ARBA" id="ARBA00023012"/>
    </source>
</evidence>
<dbReference type="Proteomes" id="UP001592582">
    <property type="component" value="Unassembled WGS sequence"/>
</dbReference>
<sequence length="1565" mass="164135">MRFGILGATQAWDAAGRPVALGGPGRRAALALLALDAGRIVTVQRLIDGLYGEEPPAGVGNALQSQLSRLRGVLRGAAEDGGELIENHPSGYRLAVDPEQVDVHRFARLAGQGRTALTSGDAAKAAELLQDALALWQGPALADVGDAPFAGPQKARLEEQRLAATEDRIEAELRLGEHRAVIAELRTLVAADPLRERPSALLVRALHGSGQQAEALETYTRSRTALADALGADPGPELAAAHLAVLRGEQVPRETPPPAPDARMALPAQLNGLIGRDHELARIEDLLRRGRLVTVTGPGGTGKTRISIETAARHPGDSCFTDLSGLTEGSDLAQAVLSALGLRGAGLRGSPEGPGTLRRLTSALADRPLLLVLDNCEHLVADAARLAADLLSACPDLRILATSREALGITGEQLLPLPALPEDAAVQLFTERANAVRPGFDPRQDPEAVAEICRRLDGLPLAVELAAARLRMLSPRQIADRLDDRFRLLTGGSRTARPRQQTLRAVVDWSWDLLPEAERGVLRRASVFVGDWTLEAAEAVCAGPDTLELIGALVDKSLVIAQEGPEVRYRLLQTVRAYAAERLAESGAEADARQAHLDHFLGLAAAASPHLRGAEQVHWLGRLSADHDNLNAALRRADTRTALRMIGELAGYWLLRGLRFEGGPYARRVLDATGPHPLPGLEEEYAVCVILAVQLPGGRRELAEHLAAAEELMRELRRTPRRIPALFLLWAPFTGVPQDLDDLPPDEGALWLADPWYRGLMHIGEGFRNLYVGADPDGAVREFGTAVDLFRGIGDRWGLSHGPGRARQPQLLARRHRTVRAAVRRVAAPGRRDRRQRGPGRPALQPGRTPDPQRPPGRRRGRLPPGRPAVPARRRGRQPGPGTALPGRDRPAARGPRHRPRPVRTPARGTAAGLVRRRLAPRLGPARTDPHRRRRGGHRGRAGVRPPGAAARHGRTQPAGPRRRRGRTRGAGGIGAAGTRELAARGGAGAAAGRGRPGRGGCIVDGGSAETLSGGLSAQFPAPPKKRSAVGQGLVSGGREGTGMTSSPARKWGTLAICTTAALLLGIDNSVLNLAIPNLVREMDPSATQILWIADAYSFALASLLVVMGGLGDRIGRKRLLLIGATCFGLASLLTAYAGNPDLLIVGRVLQGIAGATVMPSTASLIRSTFTDAKERTLAMGISGGVAAAGFALGPLIGGALLDHFWWGSVFLINVPVMLLLIVSGAALLIESSDPDPRRLDLPSLLLSVVGLFGAVYAIQTGAHDGFEQTKVLTAAAVGAVALLAFGLRQSRIANPLIDLPLLRNRAFAGSVGANLVTIVSVSALALAFSQYFQDVRGWSPMTAGLATLAGPLGAMIGGPSCAAMINRLGRARTTALGLGLMAVSMVGMSTIGVSTGYWVMAPIILVNGTGMGFVFGVTMDTMMATAPKERAGGAAAIGETAMELGGGLGIAVLGSILAGGYRGALHLPSGLTSSVAAAAHQNIGGAAAAGRALPAPQGPELLRTAQDAFVHGLHLSTLMGAAICAAGAVATLFALREVPKVIEEQTPEQLGGCLTDLRGVTAPG</sequence>
<accession>A0ABV6VBA9</accession>
<evidence type="ECO:0000256" key="1">
    <source>
        <dbReference type="ARBA" id="ARBA00004651"/>
    </source>
</evidence>
<dbReference type="Gene3D" id="1.25.40.10">
    <property type="entry name" value="Tetratricopeptide repeat domain"/>
    <property type="match status" value="1"/>
</dbReference>
<feature type="compositionally biased region" description="Low complexity" evidence="9">
    <location>
        <begin position="904"/>
        <end position="914"/>
    </location>
</feature>
<dbReference type="Gene3D" id="1.10.10.10">
    <property type="entry name" value="Winged helix-like DNA-binding domain superfamily/Winged helix DNA-binding domain"/>
    <property type="match status" value="1"/>
</dbReference>
<feature type="domain" description="Major facilitator superfamily (MFS) profile" evidence="11">
    <location>
        <begin position="1054"/>
        <end position="1540"/>
    </location>
</feature>
<feature type="transmembrane region" description="Helical" evidence="10">
    <location>
        <begin position="1400"/>
        <end position="1420"/>
    </location>
</feature>
<feature type="transmembrane region" description="Helical" evidence="10">
    <location>
        <begin position="1376"/>
        <end position="1394"/>
    </location>
</feature>
<dbReference type="CDD" id="cd15831">
    <property type="entry name" value="BTAD"/>
    <property type="match status" value="1"/>
</dbReference>
<evidence type="ECO:0000256" key="9">
    <source>
        <dbReference type="SAM" id="MobiDB-lite"/>
    </source>
</evidence>
<feature type="transmembrane region" description="Helical" evidence="10">
    <location>
        <begin position="1090"/>
        <end position="1108"/>
    </location>
</feature>
<evidence type="ECO:0000313" key="14">
    <source>
        <dbReference type="Proteomes" id="UP001592582"/>
    </source>
</evidence>
<evidence type="ECO:0000256" key="7">
    <source>
        <dbReference type="ARBA" id="ARBA00023136"/>
    </source>
</evidence>
<evidence type="ECO:0000256" key="4">
    <source>
        <dbReference type="ARBA" id="ARBA00022989"/>
    </source>
</evidence>
<dbReference type="PANTHER" id="PTHR47691:SF3">
    <property type="entry name" value="HTH-TYPE TRANSCRIPTIONAL REGULATOR RV0890C-RELATED"/>
    <property type="match status" value="1"/>
</dbReference>
<dbReference type="InterPro" id="IPR011701">
    <property type="entry name" value="MFS"/>
</dbReference>
<dbReference type="Gene3D" id="1.20.1250.20">
    <property type="entry name" value="MFS general substrate transporter like domains"/>
    <property type="match status" value="1"/>
</dbReference>
<dbReference type="InterPro" id="IPR005158">
    <property type="entry name" value="BTAD"/>
</dbReference>
<dbReference type="Gene3D" id="1.20.1720.10">
    <property type="entry name" value="Multidrug resistance protein D"/>
    <property type="match status" value="1"/>
</dbReference>
<dbReference type="RefSeq" id="WP_380509781.1">
    <property type="nucleotide sequence ID" value="NZ_JBHEZX010000006.1"/>
</dbReference>
<feature type="transmembrane region" description="Helical" evidence="10">
    <location>
        <begin position="1272"/>
        <end position="1288"/>
    </location>
</feature>
<evidence type="ECO:0000256" key="10">
    <source>
        <dbReference type="SAM" id="Phobius"/>
    </source>
</evidence>
<dbReference type="Pfam" id="PF03704">
    <property type="entry name" value="BTAD"/>
    <property type="match status" value="1"/>
</dbReference>
<feature type="transmembrane region" description="Helical" evidence="10">
    <location>
        <begin position="1441"/>
        <end position="1462"/>
    </location>
</feature>
<feature type="domain" description="OmpR/PhoB-type" evidence="12">
    <location>
        <begin position="1"/>
        <end position="96"/>
    </location>
</feature>
<dbReference type="SUPFAM" id="SSF52540">
    <property type="entry name" value="P-loop containing nucleoside triphosphate hydrolases"/>
    <property type="match status" value="1"/>
</dbReference>
<evidence type="ECO:0000256" key="3">
    <source>
        <dbReference type="ARBA" id="ARBA00022692"/>
    </source>
</evidence>
<feature type="compositionally biased region" description="Low complexity" evidence="9">
    <location>
        <begin position="943"/>
        <end position="960"/>
    </location>
</feature>
<dbReference type="InterPro" id="IPR016032">
    <property type="entry name" value="Sig_transdc_resp-reg_C-effctor"/>
</dbReference>
<dbReference type="InterPro" id="IPR058852">
    <property type="entry name" value="HTH_77"/>
</dbReference>
<dbReference type="InterPro" id="IPR001867">
    <property type="entry name" value="OmpR/PhoB-type_DNA-bd"/>
</dbReference>
<dbReference type="SMART" id="SM00862">
    <property type="entry name" value="Trans_reg_C"/>
    <property type="match status" value="1"/>
</dbReference>
<gene>
    <name evidence="13" type="ORF">ACEZDG_17255</name>
</gene>
<dbReference type="Pfam" id="PF07690">
    <property type="entry name" value="MFS_1"/>
    <property type="match status" value="1"/>
</dbReference>
<feature type="compositionally biased region" description="Basic residues" evidence="9">
    <location>
        <begin position="930"/>
        <end position="942"/>
    </location>
</feature>
<keyword evidence="14" id="KW-1185">Reference proteome</keyword>
<feature type="transmembrane region" description="Helical" evidence="10">
    <location>
        <begin position="1342"/>
        <end position="1364"/>
    </location>
</feature>
<dbReference type="InterPro" id="IPR036259">
    <property type="entry name" value="MFS_trans_sf"/>
</dbReference>
<feature type="transmembrane region" description="Helical" evidence="10">
    <location>
        <begin position="1145"/>
        <end position="1166"/>
    </location>
</feature>
<dbReference type="SMART" id="SM01043">
    <property type="entry name" value="BTAD"/>
    <property type="match status" value="1"/>
</dbReference>
<dbReference type="InterPro" id="IPR011990">
    <property type="entry name" value="TPR-like_helical_dom_sf"/>
</dbReference>
<dbReference type="InterPro" id="IPR049945">
    <property type="entry name" value="AAA_22"/>
</dbReference>
<organism evidence="13 14">
    <name type="scientific">Streptacidiphilus alkalitolerans</name>
    <dbReference type="NCBI Taxonomy" id="3342712"/>
    <lineage>
        <taxon>Bacteria</taxon>
        <taxon>Bacillati</taxon>
        <taxon>Actinomycetota</taxon>
        <taxon>Actinomycetes</taxon>
        <taxon>Kitasatosporales</taxon>
        <taxon>Streptomycetaceae</taxon>
        <taxon>Streptacidiphilus</taxon>
    </lineage>
</organism>
<evidence type="ECO:0000259" key="11">
    <source>
        <dbReference type="PROSITE" id="PS50850"/>
    </source>
</evidence>
<dbReference type="SUPFAM" id="SSF46894">
    <property type="entry name" value="C-terminal effector domain of the bipartite response regulators"/>
    <property type="match status" value="1"/>
</dbReference>
<feature type="compositionally biased region" description="Low complexity" evidence="9">
    <location>
        <begin position="839"/>
        <end position="850"/>
    </location>
</feature>
<evidence type="ECO:0000313" key="13">
    <source>
        <dbReference type="EMBL" id="MFC1411010.1"/>
    </source>
</evidence>
<keyword evidence="3 10" id="KW-0812">Transmembrane</keyword>
<name>A0ABV6VBA9_9ACTN</name>
<dbReference type="PROSITE" id="PS50850">
    <property type="entry name" value="MFS"/>
    <property type="match status" value="1"/>
</dbReference>
<dbReference type="Pfam" id="PF25872">
    <property type="entry name" value="HTH_77"/>
    <property type="match status" value="1"/>
</dbReference>
<feature type="transmembrane region" description="Helical" evidence="10">
    <location>
        <begin position="1178"/>
        <end position="1198"/>
    </location>
</feature>
<reference evidence="13 14" key="1">
    <citation type="submission" date="2024-09" db="EMBL/GenBank/DDBJ databases">
        <authorList>
            <person name="Lee S.D."/>
        </authorList>
    </citation>
    <scope>NUCLEOTIDE SEQUENCE [LARGE SCALE GENOMIC DNA]</scope>
    <source>
        <strain evidence="13 14">N1-1</strain>
    </source>
</reference>
<proteinExistence type="inferred from homology"/>
<comment type="caution">
    <text evidence="13">The sequence shown here is derived from an EMBL/GenBank/DDBJ whole genome shotgun (WGS) entry which is preliminary data.</text>
</comment>
<dbReference type="PRINTS" id="PR01036">
    <property type="entry name" value="TCRTETB"/>
</dbReference>
<evidence type="ECO:0000256" key="8">
    <source>
        <dbReference type="PROSITE-ProRule" id="PRU01091"/>
    </source>
</evidence>
<keyword evidence="4 10" id="KW-1133">Transmembrane helix</keyword>
<dbReference type="InterPro" id="IPR027417">
    <property type="entry name" value="P-loop_NTPase"/>
</dbReference>
<dbReference type="InterPro" id="IPR036388">
    <property type="entry name" value="WH-like_DNA-bd_sf"/>
</dbReference>
<keyword evidence="6 8" id="KW-0238">DNA-binding</keyword>
<dbReference type="CDD" id="cd17321">
    <property type="entry name" value="MFS_MMR_MDR_like"/>
    <property type="match status" value="1"/>
</dbReference>
<feature type="region of interest" description="Disordered" evidence="9">
    <location>
        <begin position="1019"/>
        <end position="1047"/>
    </location>
</feature>
<comment type="similarity">
    <text evidence="2">Belongs to the AfsR/DnrI/RedD regulatory family.</text>
</comment>